<dbReference type="SMART" id="SM00028">
    <property type="entry name" value="TPR"/>
    <property type="match status" value="4"/>
</dbReference>
<accession>A0A1H7SIM2</accession>
<organism evidence="3 4">
    <name type="scientific">Colwellia chukchiensis</name>
    <dbReference type="NCBI Taxonomy" id="641665"/>
    <lineage>
        <taxon>Bacteria</taxon>
        <taxon>Pseudomonadati</taxon>
        <taxon>Pseudomonadota</taxon>
        <taxon>Gammaproteobacteria</taxon>
        <taxon>Alteromonadales</taxon>
        <taxon>Colwelliaceae</taxon>
        <taxon>Colwellia</taxon>
    </lineage>
</organism>
<dbReference type="PANTHER" id="PTHR12788:SF10">
    <property type="entry name" value="PROTEIN-TYROSINE SULFOTRANSFERASE"/>
    <property type="match status" value="1"/>
</dbReference>
<dbReference type="GO" id="GO:0008476">
    <property type="term" value="F:protein-tyrosine sulfotransferase activity"/>
    <property type="evidence" value="ECO:0007669"/>
    <property type="project" value="InterPro"/>
</dbReference>
<dbReference type="OrthoDB" id="9815894at2"/>
<proteinExistence type="predicted"/>
<dbReference type="Gene3D" id="1.25.40.10">
    <property type="entry name" value="Tetratricopeptide repeat domain"/>
    <property type="match status" value="1"/>
</dbReference>
<dbReference type="InterPro" id="IPR011990">
    <property type="entry name" value="TPR-like_helical_dom_sf"/>
</dbReference>
<dbReference type="RefSeq" id="WP_085285765.1">
    <property type="nucleotide sequence ID" value="NZ_FOBI01000019.1"/>
</dbReference>
<feature type="repeat" description="TPR" evidence="2">
    <location>
        <begin position="127"/>
        <end position="160"/>
    </location>
</feature>
<dbReference type="Pfam" id="PF13424">
    <property type="entry name" value="TPR_12"/>
    <property type="match status" value="1"/>
</dbReference>
<evidence type="ECO:0000256" key="1">
    <source>
        <dbReference type="ARBA" id="ARBA00022679"/>
    </source>
</evidence>
<dbReference type="PROSITE" id="PS50005">
    <property type="entry name" value="TPR"/>
    <property type="match status" value="1"/>
</dbReference>
<evidence type="ECO:0000313" key="3">
    <source>
        <dbReference type="EMBL" id="SEL72219.1"/>
    </source>
</evidence>
<dbReference type="InterPro" id="IPR026634">
    <property type="entry name" value="TPST-like"/>
</dbReference>
<dbReference type="AlphaFoldDB" id="A0A1H7SIM2"/>
<dbReference type="PANTHER" id="PTHR12788">
    <property type="entry name" value="PROTEIN-TYROSINE SULFOTRANSFERASE 2"/>
    <property type="match status" value="1"/>
</dbReference>
<evidence type="ECO:0000256" key="2">
    <source>
        <dbReference type="PROSITE-ProRule" id="PRU00339"/>
    </source>
</evidence>
<evidence type="ECO:0000313" key="4">
    <source>
        <dbReference type="Proteomes" id="UP000199297"/>
    </source>
</evidence>
<name>A0A1H7SIM2_9GAMM</name>
<keyword evidence="2" id="KW-0802">TPR repeat</keyword>
<dbReference type="SUPFAM" id="SSF52540">
    <property type="entry name" value="P-loop containing nucleoside triphosphate hydrolases"/>
    <property type="match status" value="1"/>
</dbReference>
<dbReference type="STRING" id="641665.GCA_002104455_01453"/>
<reference evidence="4" key="1">
    <citation type="submission" date="2016-10" db="EMBL/GenBank/DDBJ databases">
        <authorList>
            <person name="Varghese N."/>
            <person name="Submissions S."/>
        </authorList>
    </citation>
    <scope>NUCLEOTIDE SEQUENCE [LARGE SCALE GENOMIC DNA]</scope>
    <source>
        <strain evidence="4">CGMCC 1.9127</strain>
    </source>
</reference>
<dbReference type="InterPro" id="IPR019734">
    <property type="entry name" value="TPR_rpt"/>
</dbReference>
<dbReference type="InterPro" id="IPR027417">
    <property type="entry name" value="P-loop_NTPase"/>
</dbReference>
<dbReference type="Proteomes" id="UP000199297">
    <property type="component" value="Unassembled WGS sequence"/>
</dbReference>
<keyword evidence="1" id="KW-0808">Transferase</keyword>
<dbReference type="SUPFAM" id="SSF48452">
    <property type="entry name" value="TPR-like"/>
    <property type="match status" value="1"/>
</dbReference>
<protein>
    <submittedName>
        <fullName evidence="3">Tetratricopeptide repeat-containing protein</fullName>
    </submittedName>
</protein>
<keyword evidence="4" id="KW-1185">Reference proteome</keyword>
<dbReference type="Pfam" id="PF13469">
    <property type="entry name" value="Sulfotransfer_3"/>
    <property type="match status" value="1"/>
</dbReference>
<dbReference type="EMBL" id="FOBI01000019">
    <property type="protein sequence ID" value="SEL72219.1"/>
    <property type="molecule type" value="Genomic_DNA"/>
</dbReference>
<gene>
    <name evidence="3" type="ORF">SAMN05216262_11913</name>
</gene>
<sequence>MPQAKQACQKINQDFPENADGWYATSFLAFQLKNTELALATIDKAIQLQPTALQWQLQKVNTLLLMSDKSAAKVLAKFLKHKQAADLAQCHDLAMMFTKLNDFTQAQYYYQQALAFINQSKHPKERAQVYFNLASISRYQGNINLAEQQLNQALTLNPKDYEAYLLRASLKKQSKTSNHIAQLKQVLAQGIKQPICKAQIHYALAKELEDIQQYPQSFEQLSQGAKARRDCMRYDVEQDILTLQKITTTFNQYFFKQYRGSNAALTSTEGVAGVCENSEAIFILGLPRTGSTLVDRIISHHSDVFSAGELNNFALCMMDEIQKTAKSAPKSRQELVEVSRNIDFKTLGENYIKSTRPETGLTKKFIDKLPLNSLYVGLIHLALPKAKIIHVTRHPLDTCYSIYKQMFTNGYPFSYELTELAKYYIAHHKMMQHWYRVLPNVIHQVAYEDVVNDLTVEAKKLLAYCQLDWQAQCVDFQNNSAPATTASASQVREKIYTSSAGKWRHYAKELQPIKQLLVQAGIACD</sequence>
<dbReference type="Gene3D" id="3.40.50.300">
    <property type="entry name" value="P-loop containing nucleotide triphosphate hydrolases"/>
    <property type="match status" value="1"/>
</dbReference>